<evidence type="ECO:0000313" key="18">
    <source>
        <dbReference type="Proteomes" id="UP000243524"/>
    </source>
</evidence>
<dbReference type="InterPro" id="IPR005760">
    <property type="entry name" value="A/G_AdeGlyc_MutY"/>
</dbReference>
<comment type="function">
    <text evidence="15">Adenine glycosylase active on G-A mispairs.</text>
</comment>
<dbReference type="GO" id="GO:0006298">
    <property type="term" value="P:mismatch repair"/>
    <property type="evidence" value="ECO:0007669"/>
    <property type="project" value="TreeGrafter"/>
</dbReference>
<dbReference type="FunFam" id="1.10.340.30:FF:000010">
    <property type="entry name" value="Adenine DNA glycosylase"/>
    <property type="match status" value="1"/>
</dbReference>
<evidence type="ECO:0000256" key="11">
    <source>
        <dbReference type="ARBA" id="ARBA00023125"/>
    </source>
</evidence>
<dbReference type="Pfam" id="PF00633">
    <property type="entry name" value="HHH"/>
    <property type="match status" value="1"/>
</dbReference>
<dbReference type="GO" id="GO:0046872">
    <property type="term" value="F:metal ion binding"/>
    <property type="evidence" value="ECO:0007669"/>
    <property type="project" value="UniProtKB-UniRule"/>
</dbReference>
<dbReference type="InterPro" id="IPR023170">
    <property type="entry name" value="HhH_base_excis_C"/>
</dbReference>
<evidence type="ECO:0000313" key="17">
    <source>
        <dbReference type="EMBL" id="PKR76960.1"/>
    </source>
</evidence>
<dbReference type="EMBL" id="PJNH01000004">
    <property type="protein sequence ID" value="PKR76960.1"/>
    <property type="molecule type" value="Genomic_DNA"/>
</dbReference>
<dbReference type="SMART" id="SM00525">
    <property type="entry name" value="FES"/>
    <property type="match status" value="1"/>
</dbReference>
<evidence type="ECO:0000256" key="5">
    <source>
        <dbReference type="ARBA" id="ARBA00022485"/>
    </source>
</evidence>
<dbReference type="EC" id="3.2.2.31" evidence="3 15"/>
<evidence type="ECO:0000256" key="4">
    <source>
        <dbReference type="ARBA" id="ARBA00022023"/>
    </source>
</evidence>
<feature type="domain" description="HhH-GPD" evidence="16">
    <location>
        <begin position="50"/>
        <end position="201"/>
    </location>
</feature>
<evidence type="ECO:0000256" key="14">
    <source>
        <dbReference type="ARBA" id="ARBA00058550"/>
    </source>
</evidence>
<proteinExistence type="inferred from homology"/>
<dbReference type="CDD" id="cd03431">
    <property type="entry name" value="NUDIX_DNA_Glycosylase_C-MutY"/>
    <property type="match status" value="1"/>
</dbReference>
<keyword evidence="9 15" id="KW-0408">Iron</keyword>
<dbReference type="Gene3D" id="1.10.1670.10">
    <property type="entry name" value="Helix-hairpin-Helix base-excision DNA repair enzymes (C-terminal)"/>
    <property type="match status" value="1"/>
</dbReference>
<keyword evidence="11" id="KW-0238">DNA-binding</keyword>
<dbReference type="InterPro" id="IPR044298">
    <property type="entry name" value="MIG/MutY"/>
</dbReference>
<dbReference type="GO" id="GO:0032357">
    <property type="term" value="F:oxidized purine DNA binding"/>
    <property type="evidence" value="ECO:0007669"/>
    <property type="project" value="TreeGrafter"/>
</dbReference>
<dbReference type="InterPro" id="IPR029119">
    <property type="entry name" value="MutY_C"/>
</dbReference>
<dbReference type="InterPro" id="IPR011257">
    <property type="entry name" value="DNA_glycosylase"/>
</dbReference>
<dbReference type="Pfam" id="PF00730">
    <property type="entry name" value="HhH-GPD"/>
    <property type="match status" value="1"/>
</dbReference>
<keyword evidence="8" id="KW-0378">Hydrolase</keyword>
<dbReference type="Gene3D" id="3.90.79.10">
    <property type="entry name" value="Nucleoside Triphosphate Pyrophosphohydrolase"/>
    <property type="match status" value="1"/>
</dbReference>
<dbReference type="Gene3D" id="1.10.340.30">
    <property type="entry name" value="Hypothetical protein, domain 2"/>
    <property type="match status" value="1"/>
</dbReference>
<keyword evidence="13 15" id="KW-0326">Glycosidase</keyword>
<comment type="catalytic activity">
    <reaction evidence="1 15">
        <text>Hydrolyzes free adenine bases from 7,8-dihydro-8-oxoguanine:adenine mismatched double-stranded DNA, leaving an apurinic site.</text>
        <dbReference type="EC" id="3.2.2.31"/>
    </reaction>
</comment>
<dbReference type="SMART" id="SM00478">
    <property type="entry name" value="ENDO3c"/>
    <property type="match status" value="1"/>
</dbReference>
<keyword evidence="18" id="KW-1185">Reference proteome</keyword>
<dbReference type="GO" id="GO:0034039">
    <property type="term" value="F:8-oxo-7,8-dihydroguanine DNA N-glycosylase activity"/>
    <property type="evidence" value="ECO:0007669"/>
    <property type="project" value="TreeGrafter"/>
</dbReference>
<gene>
    <name evidence="17" type="primary">mutY</name>
    <name evidence="17" type="ORF">CEY16_14230</name>
</gene>
<dbReference type="GO" id="GO:0000701">
    <property type="term" value="F:purine-specific mismatch base pair DNA N-glycosylase activity"/>
    <property type="evidence" value="ECO:0007669"/>
    <property type="project" value="UniProtKB-EC"/>
</dbReference>
<dbReference type="InterPro" id="IPR003651">
    <property type="entry name" value="Endonuclease3_FeS-loop_motif"/>
</dbReference>
<dbReference type="NCBIfam" id="TIGR01084">
    <property type="entry name" value="mutY"/>
    <property type="match status" value="1"/>
</dbReference>
<evidence type="ECO:0000256" key="13">
    <source>
        <dbReference type="ARBA" id="ARBA00023295"/>
    </source>
</evidence>
<evidence type="ECO:0000256" key="7">
    <source>
        <dbReference type="ARBA" id="ARBA00022763"/>
    </source>
</evidence>
<comment type="function">
    <text evidence="14">Base excision repair (BER) glycosylase that initiates repair of A:oxoG to C:G by removing the inappropriately paired adenine base from the DNA backbone, generating an abasic site product. 8-oxoguanine (oxoG) is a genotoxic DNA lesion resulting from oxidation of guanine; this residue is misread by replicative DNA polymerases, that insert adenine instead of cytosine opposite the oxidized damaged base. Shows a powerful dicrimination of A versus C, since it does not cleave cytosine in oxoG:C pairs. May also be able to remove adenine from A:G mispairs, although this activity may not be physiologically relevant.</text>
</comment>
<dbReference type="SUPFAM" id="SSF48150">
    <property type="entry name" value="DNA-glycosylase"/>
    <property type="match status" value="1"/>
</dbReference>
<comment type="similarity">
    <text evidence="2 15">Belongs to the Nth/MutY family.</text>
</comment>
<evidence type="ECO:0000256" key="10">
    <source>
        <dbReference type="ARBA" id="ARBA00023014"/>
    </source>
</evidence>
<keyword evidence="7 15" id="KW-0227">DNA damage</keyword>
<comment type="caution">
    <text evidence="17">The sequence shown here is derived from an EMBL/GenBank/DDBJ whole genome shotgun (WGS) entry which is preliminary data.</text>
</comment>
<dbReference type="FunFam" id="1.10.1670.10:FF:000002">
    <property type="entry name" value="Adenine DNA glycosylase"/>
    <property type="match status" value="1"/>
</dbReference>
<protein>
    <recommendedName>
        <fullName evidence="4 15">Adenine DNA glycosylase</fullName>
        <ecNumber evidence="3 15">3.2.2.31</ecNumber>
    </recommendedName>
</protein>
<evidence type="ECO:0000256" key="3">
    <source>
        <dbReference type="ARBA" id="ARBA00012045"/>
    </source>
</evidence>
<accession>A0A2I0QS84</accession>
<keyword evidence="10" id="KW-0411">Iron-sulfur</keyword>
<keyword evidence="6" id="KW-0479">Metal-binding</keyword>
<evidence type="ECO:0000256" key="9">
    <source>
        <dbReference type="ARBA" id="ARBA00023004"/>
    </source>
</evidence>
<evidence type="ECO:0000256" key="8">
    <source>
        <dbReference type="ARBA" id="ARBA00022801"/>
    </source>
</evidence>
<dbReference type="RefSeq" id="WP_101332710.1">
    <property type="nucleotide sequence ID" value="NZ_PJNH01000004.1"/>
</dbReference>
<name>A0A2I0QS84_9BACI</name>
<evidence type="ECO:0000256" key="2">
    <source>
        <dbReference type="ARBA" id="ARBA00008343"/>
    </source>
</evidence>
<keyword evidence="12" id="KW-0234">DNA repair</keyword>
<dbReference type="SUPFAM" id="SSF55811">
    <property type="entry name" value="Nudix"/>
    <property type="match status" value="1"/>
</dbReference>
<dbReference type="GO" id="GO:0006284">
    <property type="term" value="P:base-excision repair"/>
    <property type="evidence" value="ECO:0007669"/>
    <property type="project" value="UniProtKB-UniRule"/>
</dbReference>
<comment type="cofactor">
    <cofactor evidence="15">
        <name>[4Fe-4S] cluster</name>
        <dbReference type="ChEBI" id="CHEBI:49883"/>
    </cofactor>
    <text evidence="15">Binds 1 [4Fe-4S] cluster.</text>
</comment>
<evidence type="ECO:0000256" key="6">
    <source>
        <dbReference type="ARBA" id="ARBA00022723"/>
    </source>
</evidence>
<dbReference type="CDD" id="cd00056">
    <property type="entry name" value="ENDO3c"/>
    <property type="match status" value="1"/>
</dbReference>
<dbReference type="InterPro" id="IPR003265">
    <property type="entry name" value="HhH-GPD_domain"/>
</dbReference>
<dbReference type="PANTHER" id="PTHR42944:SF1">
    <property type="entry name" value="ADENINE DNA GLYCOSYLASE"/>
    <property type="match status" value="1"/>
</dbReference>
<dbReference type="OrthoDB" id="9802365at2"/>
<dbReference type="Pfam" id="PF14815">
    <property type="entry name" value="NUDIX_4"/>
    <property type="match status" value="1"/>
</dbReference>
<dbReference type="GO" id="GO:0051539">
    <property type="term" value="F:4 iron, 4 sulfur cluster binding"/>
    <property type="evidence" value="ECO:0007669"/>
    <property type="project" value="UniProtKB-UniRule"/>
</dbReference>
<dbReference type="PROSITE" id="PS00764">
    <property type="entry name" value="ENDONUCLEASE_III_1"/>
    <property type="match status" value="1"/>
</dbReference>
<dbReference type="InterPro" id="IPR015797">
    <property type="entry name" value="NUDIX_hydrolase-like_dom_sf"/>
</dbReference>
<evidence type="ECO:0000256" key="1">
    <source>
        <dbReference type="ARBA" id="ARBA00000843"/>
    </source>
</evidence>
<evidence type="ECO:0000256" key="15">
    <source>
        <dbReference type="RuleBase" id="RU365096"/>
    </source>
</evidence>
<dbReference type="PANTHER" id="PTHR42944">
    <property type="entry name" value="ADENINE DNA GLYCOSYLASE"/>
    <property type="match status" value="1"/>
</dbReference>
<sequence>MEKKSSYSIPVLFDSQAFQRDLIEWYQQIKRELPWRENQDPYRVWVSEIMLQQTRVDTVIPYFNQFMARYPTVQDLSEAAEQDVLKSWEGLGYYSRARNLHTAVKEVVANYDGKIPSEKKELKKLKGVGPYTQGAILSIAFDQPEPAVDGNVMRVMSRVLHIDADIAKAKTKSLFEDVVSEVISTEDPSSFNQGLMELGALICNPTNPKCEECPVQKHCMAYELGIQTELPVKTKNKKQKKANYTAIVVKNEADEFFIQQRASQGLLAGMWEFPLADLSEVSEDGMLRWFEKEYGIEIDAIRHGEKVKHIFSHLIWEVDVMFCMVKDQADLNRMQKGKFVSREELADYPLPNVQLKILKQIDAQV</sequence>
<evidence type="ECO:0000256" key="12">
    <source>
        <dbReference type="ARBA" id="ARBA00023204"/>
    </source>
</evidence>
<reference evidence="17 18" key="1">
    <citation type="submission" date="2017-06" db="EMBL/GenBank/DDBJ databases">
        <title>the draft geome sequence of Illustriluteabacillus marina B3227.</title>
        <authorList>
            <person name="He R.-H."/>
            <person name="Du Z.-J."/>
        </authorList>
    </citation>
    <scope>NUCLEOTIDE SEQUENCE [LARGE SCALE GENOMIC DNA]</scope>
    <source>
        <strain evidence="17 18">B3227</strain>
    </source>
</reference>
<keyword evidence="5" id="KW-0004">4Fe-4S</keyword>
<dbReference type="AlphaFoldDB" id="A0A2I0QS84"/>
<dbReference type="InterPro" id="IPR004035">
    <property type="entry name" value="Endouclease-III_FeS-bd_BS"/>
</dbReference>
<organism evidence="17 18">
    <name type="scientific">Halalkalibacillus sediminis</name>
    <dbReference type="NCBI Taxonomy" id="2018042"/>
    <lineage>
        <taxon>Bacteria</taxon>
        <taxon>Bacillati</taxon>
        <taxon>Bacillota</taxon>
        <taxon>Bacilli</taxon>
        <taxon>Bacillales</taxon>
        <taxon>Bacillaceae</taxon>
        <taxon>Halalkalibacillus</taxon>
    </lineage>
</organism>
<dbReference type="Proteomes" id="UP000243524">
    <property type="component" value="Unassembled WGS sequence"/>
</dbReference>
<evidence type="ECO:0000259" key="16">
    <source>
        <dbReference type="SMART" id="SM00478"/>
    </source>
</evidence>
<dbReference type="GO" id="GO:0035485">
    <property type="term" value="F:adenine/guanine mispair binding"/>
    <property type="evidence" value="ECO:0007669"/>
    <property type="project" value="TreeGrafter"/>
</dbReference>
<dbReference type="InterPro" id="IPR000445">
    <property type="entry name" value="HhH_motif"/>
</dbReference>